<dbReference type="Gene3D" id="3.40.50.10810">
    <property type="entry name" value="Tandem AAA-ATPase domain"/>
    <property type="match status" value="1"/>
</dbReference>
<dbReference type="Gramene" id="mRNA:HanXRQr2_Chr01g0040321">
    <property type="protein sequence ID" value="mRNA:HanXRQr2_Chr01g0040321"/>
    <property type="gene ID" value="HanXRQr2_Chr01g0040321"/>
</dbReference>
<dbReference type="InterPro" id="IPR027417">
    <property type="entry name" value="P-loop_NTPase"/>
</dbReference>
<dbReference type="EC" id="3.6.4.12" evidence="5"/>
<dbReference type="GO" id="GO:0003678">
    <property type="term" value="F:DNA helicase activity"/>
    <property type="evidence" value="ECO:0007669"/>
    <property type="project" value="UniProtKB-EC"/>
</dbReference>
<dbReference type="EMBL" id="CM007890">
    <property type="protein sequence ID" value="OTG38266.1"/>
    <property type="molecule type" value="Genomic_DNA"/>
</dbReference>
<dbReference type="PANTHER" id="PTHR45623">
    <property type="entry name" value="CHROMODOMAIN-HELICASE-DNA-BINDING PROTEIN 3-RELATED-RELATED"/>
    <property type="match status" value="1"/>
</dbReference>
<keyword evidence="5" id="KW-0067">ATP-binding</keyword>
<proteinExistence type="predicted"/>
<comment type="subcellular location">
    <subcellularLocation>
        <location evidence="1">Nucleus</location>
    </subcellularLocation>
</comment>
<keyword evidence="6" id="KW-0378">Hydrolase</keyword>
<gene>
    <name evidence="6" type="ORF">HannXRQ_Chr01g0027871</name>
    <name evidence="5" type="ORF">HanXRQr2_Chr01g0040321</name>
</gene>
<feature type="compositionally biased region" description="Low complexity" evidence="3">
    <location>
        <begin position="343"/>
        <end position="357"/>
    </location>
</feature>
<dbReference type="InParanoid" id="A0A251VT43"/>
<evidence type="ECO:0000256" key="1">
    <source>
        <dbReference type="ARBA" id="ARBA00004123"/>
    </source>
</evidence>
<dbReference type="GO" id="GO:0005634">
    <property type="term" value="C:nucleus"/>
    <property type="evidence" value="ECO:0007669"/>
    <property type="project" value="UniProtKB-SubCell"/>
</dbReference>
<reference evidence="6" key="2">
    <citation type="submission" date="2017-02" db="EMBL/GenBank/DDBJ databases">
        <title>Sunflower complete genome.</title>
        <authorList>
            <person name="Langlade N."/>
            <person name="Munos S."/>
        </authorList>
    </citation>
    <scope>NUCLEOTIDE SEQUENCE [LARGE SCALE GENOMIC DNA]</scope>
    <source>
        <tissue evidence="6">Leaves</tissue>
    </source>
</reference>
<evidence type="ECO:0000256" key="2">
    <source>
        <dbReference type="ARBA" id="ARBA00023242"/>
    </source>
</evidence>
<feature type="region of interest" description="Disordered" evidence="3">
    <location>
        <begin position="1"/>
        <end position="39"/>
    </location>
</feature>
<reference evidence="5 7" key="1">
    <citation type="journal article" date="2017" name="Nature">
        <title>The sunflower genome provides insights into oil metabolism, flowering and Asterid evolution.</title>
        <authorList>
            <person name="Badouin H."/>
            <person name="Gouzy J."/>
            <person name="Grassa C.J."/>
            <person name="Murat F."/>
            <person name="Staton S.E."/>
            <person name="Cottret L."/>
            <person name="Lelandais-Briere C."/>
            <person name="Owens G.L."/>
            <person name="Carrere S."/>
            <person name="Mayjonade B."/>
            <person name="Legrand L."/>
            <person name="Gill N."/>
            <person name="Kane N.C."/>
            <person name="Bowers J.E."/>
            <person name="Hubner S."/>
            <person name="Bellec A."/>
            <person name="Berard A."/>
            <person name="Berges H."/>
            <person name="Blanchet N."/>
            <person name="Boniface M.C."/>
            <person name="Brunel D."/>
            <person name="Catrice O."/>
            <person name="Chaidir N."/>
            <person name="Claudel C."/>
            <person name="Donnadieu C."/>
            <person name="Faraut T."/>
            <person name="Fievet G."/>
            <person name="Helmstetter N."/>
            <person name="King M."/>
            <person name="Knapp S.J."/>
            <person name="Lai Z."/>
            <person name="Le Paslier M.C."/>
            <person name="Lippi Y."/>
            <person name="Lorenzon L."/>
            <person name="Mandel J.R."/>
            <person name="Marage G."/>
            <person name="Marchand G."/>
            <person name="Marquand E."/>
            <person name="Bret-Mestries E."/>
            <person name="Morien E."/>
            <person name="Nambeesan S."/>
            <person name="Nguyen T."/>
            <person name="Pegot-Espagnet P."/>
            <person name="Pouilly N."/>
            <person name="Raftis F."/>
            <person name="Sallet E."/>
            <person name="Schiex T."/>
            <person name="Thomas J."/>
            <person name="Vandecasteele C."/>
            <person name="Vares D."/>
            <person name="Vear F."/>
            <person name="Vautrin S."/>
            <person name="Crespi M."/>
            <person name="Mangin B."/>
            <person name="Burke J.M."/>
            <person name="Salse J."/>
            <person name="Munos S."/>
            <person name="Vincourt P."/>
            <person name="Rieseberg L.H."/>
            <person name="Langlade N.B."/>
        </authorList>
    </citation>
    <scope>NUCLEOTIDE SEQUENCE [LARGE SCALE GENOMIC DNA]</scope>
    <source>
        <strain evidence="7">cv. SF193</strain>
        <tissue evidence="5">Leaves</tissue>
    </source>
</reference>
<dbReference type="Pfam" id="PF00176">
    <property type="entry name" value="SNF2-rel_dom"/>
    <property type="match status" value="1"/>
</dbReference>
<dbReference type="EMBL" id="MNCJ02000316">
    <property type="protein sequence ID" value="KAF5823622.1"/>
    <property type="molecule type" value="Genomic_DNA"/>
</dbReference>
<feature type="compositionally biased region" description="Polar residues" evidence="3">
    <location>
        <begin position="307"/>
        <end position="316"/>
    </location>
</feature>
<dbReference type="Proteomes" id="UP000215914">
    <property type="component" value="Chromosome 1"/>
</dbReference>
<name>A0A251VT43_HELAN</name>
<feature type="compositionally biased region" description="Polar residues" evidence="3">
    <location>
        <begin position="329"/>
        <end position="342"/>
    </location>
</feature>
<dbReference type="InterPro" id="IPR000330">
    <property type="entry name" value="SNF2_N"/>
</dbReference>
<dbReference type="InterPro" id="IPR038718">
    <property type="entry name" value="SNF2-like_sf"/>
</dbReference>
<feature type="domain" description="SNF2 N-terminal" evidence="4">
    <location>
        <begin position="77"/>
        <end position="189"/>
    </location>
</feature>
<evidence type="ECO:0000313" key="5">
    <source>
        <dbReference type="EMBL" id="KAF5823622.1"/>
    </source>
</evidence>
<keyword evidence="2" id="KW-0539">Nucleus</keyword>
<feature type="region of interest" description="Disordered" evidence="3">
    <location>
        <begin position="307"/>
        <end position="368"/>
    </location>
</feature>
<organism evidence="6 7">
    <name type="scientific">Helianthus annuus</name>
    <name type="common">Common sunflower</name>
    <dbReference type="NCBI Taxonomy" id="4232"/>
    <lineage>
        <taxon>Eukaryota</taxon>
        <taxon>Viridiplantae</taxon>
        <taxon>Streptophyta</taxon>
        <taxon>Embryophyta</taxon>
        <taxon>Tracheophyta</taxon>
        <taxon>Spermatophyta</taxon>
        <taxon>Magnoliopsida</taxon>
        <taxon>eudicotyledons</taxon>
        <taxon>Gunneridae</taxon>
        <taxon>Pentapetalae</taxon>
        <taxon>asterids</taxon>
        <taxon>campanulids</taxon>
        <taxon>Asterales</taxon>
        <taxon>Asteraceae</taxon>
        <taxon>Asteroideae</taxon>
        <taxon>Heliantheae alliance</taxon>
        <taxon>Heliantheae</taxon>
        <taxon>Helianthus</taxon>
    </lineage>
</organism>
<evidence type="ECO:0000313" key="6">
    <source>
        <dbReference type="EMBL" id="OTG38266.1"/>
    </source>
</evidence>
<dbReference type="GO" id="GO:0005524">
    <property type="term" value="F:ATP binding"/>
    <property type="evidence" value="ECO:0007669"/>
    <property type="project" value="InterPro"/>
</dbReference>
<dbReference type="GO" id="GO:0016787">
    <property type="term" value="F:hydrolase activity"/>
    <property type="evidence" value="ECO:0007669"/>
    <property type="project" value="UniProtKB-KW"/>
</dbReference>
<evidence type="ECO:0000256" key="3">
    <source>
        <dbReference type="SAM" id="MobiDB-lite"/>
    </source>
</evidence>
<evidence type="ECO:0000313" key="7">
    <source>
        <dbReference type="Proteomes" id="UP000215914"/>
    </source>
</evidence>
<dbReference type="SUPFAM" id="SSF52540">
    <property type="entry name" value="P-loop containing nucleoside triphosphate hydrolases"/>
    <property type="match status" value="1"/>
</dbReference>
<reference evidence="5" key="3">
    <citation type="submission" date="2020-06" db="EMBL/GenBank/DDBJ databases">
        <title>Helianthus annuus Genome sequencing and assembly Release 2.</title>
        <authorList>
            <person name="Gouzy J."/>
            <person name="Langlade N."/>
            <person name="Munos S."/>
        </authorList>
    </citation>
    <scope>NUCLEOTIDE SEQUENCE</scope>
    <source>
        <tissue evidence="5">Leaves</tissue>
    </source>
</reference>
<sequence>MSGSKIPLPPLQPGESWKRKHSTSNAQVDANMGARSSKQARHRASMLAKRGQIVEIHNRILPYYNKLHDHRNKGQNAVLFDGQDRLLKVISFVSSLLDNMKKPILIIASSSARLLWESEFSKWSKSINVVTYKGTKDIRAAIRGSEFQVLLSSPDAIVEDMETLVHIKWELLVIDECQHPVISMHLKTIQMLMADMKLLTIFGEPVDVFQISLVDCKNEKIQSDADMEMNDDISTLKERLSPFIAFDCKFSTPDLKEYWVPVHLSSTQDRHDTLNLNQTELNRKSTPKDTSTVKVLQIPASTLVQPNNPYMINGPTTGPLRFQAPHLRSSPSSFASFRNQPTSSEPEPSLEPLPSLSATQTVDKHDHV</sequence>
<accession>A0A251VT43</accession>
<dbReference type="AlphaFoldDB" id="A0A251VT43"/>
<keyword evidence="7" id="KW-1185">Reference proteome</keyword>
<dbReference type="STRING" id="4232.A0A251VT43"/>
<keyword evidence="5" id="KW-0547">Nucleotide-binding</keyword>
<evidence type="ECO:0000259" key="4">
    <source>
        <dbReference type="Pfam" id="PF00176"/>
    </source>
</evidence>
<protein>
    <submittedName>
        <fullName evidence="5">DNA helicase chromatin remodeling SNF2 family</fullName>
        <ecNumber evidence="5">3.6.4.12</ecNumber>
    </submittedName>
    <submittedName>
        <fullName evidence="6">Putative SNF2-related domain, P-loop containing nucleoside triphosphate hydrolase</fullName>
    </submittedName>
</protein>
<dbReference type="PANTHER" id="PTHR45623:SF46">
    <property type="entry name" value="SNF2-RELATED DOMAIN, P-LOOP CONTAINING NUCLEOSIDE TRIPHOSPHATE HYDROLASE-RELATED"/>
    <property type="match status" value="1"/>
</dbReference>
<keyword evidence="5" id="KW-0347">Helicase</keyword>
<dbReference type="Gene3D" id="3.40.50.300">
    <property type="entry name" value="P-loop containing nucleotide triphosphate hydrolases"/>
    <property type="match status" value="1"/>
</dbReference>